<dbReference type="NCBIfam" id="NF005829">
    <property type="entry name" value="PRK07726.1"/>
    <property type="match status" value="1"/>
</dbReference>
<protein>
    <recommendedName>
        <fullName evidence="5">DNA topoisomerase 3</fullName>
        <ecNumber evidence="5">5.6.2.1</ecNumber>
    </recommendedName>
    <alternativeName>
        <fullName evidence="5">DNA topoisomerase III</fullName>
    </alternativeName>
</protein>
<dbReference type="CDD" id="cd03362">
    <property type="entry name" value="TOPRIM_TopoIA_TopoIII"/>
    <property type="match status" value="1"/>
</dbReference>
<feature type="site" description="Interaction with DNA" evidence="5">
    <location>
        <position position="178"/>
    </location>
</feature>
<dbReference type="SMART" id="SM00437">
    <property type="entry name" value="TOP1Ac"/>
    <property type="match status" value="1"/>
</dbReference>
<evidence type="ECO:0000256" key="5">
    <source>
        <dbReference type="HAMAP-Rule" id="MF_00953"/>
    </source>
</evidence>
<keyword evidence="4 5" id="KW-0460">Magnesium</keyword>
<comment type="cofactor">
    <cofactor evidence="5">
        <name>Mg(2+)</name>
        <dbReference type="ChEBI" id="CHEBI:18420"/>
    </cofactor>
    <text evidence="5">Binds two Mg(2+) per subunit.</text>
</comment>
<feature type="domain" description="Topo IA-type catalytic" evidence="8">
    <location>
        <begin position="155"/>
        <end position="603"/>
    </location>
</feature>
<evidence type="ECO:0000256" key="4">
    <source>
        <dbReference type="ARBA" id="ARBA00022842"/>
    </source>
</evidence>
<keyword evidence="5" id="KW-0413">Isomerase</keyword>
<feature type="site" description="Interaction with DNA" evidence="5">
    <location>
        <position position="61"/>
    </location>
</feature>
<comment type="similarity">
    <text evidence="2 5">Belongs to the type IA topoisomerase family.</text>
</comment>
<feature type="binding site" evidence="5">
    <location>
        <position position="7"/>
    </location>
    <ligand>
        <name>Mg(2+)</name>
        <dbReference type="ChEBI" id="CHEBI:18420"/>
        <label>1</label>
        <note>catalytic</note>
    </ligand>
</feature>
<dbReference type="PANTHER" id="PTHR11390:SF21">
    <property type="entry name" value="DNA TOPOISOMERASE 3-ALPHA"/>
    <property type="match status" value="1"/>
</dbReference>
<feature type="region of interest" description="Interaction with DNA" evidence="5">
    <location>
        <begin position="194"/>
        <end position="199"/>
    </location>
</feature>
<feature type="binding site" evidence="5">
    <location>
        <position position="103"/>
    </location>
    <ligand>
        <name>Mg(2+)</name>
        <dbReference type="ChEBI" id="CHEBI:18420"/>
        <label>2</label>
    </ligand>
</feature>
<evidence type="ECO:0000313" key="9">
    <source>
        <dbReference type="EMBL" id="MBW1255855.1"/>
    </source>
</evidence>
<dbReference type="PROSITE" id="PS50880">
    <property type="entry name" value="TOPRIM"/>
    <property type="match status" value="1"/>
</dbReference>
<feature type="active site" description="O-(5'-phospho-DNA)-tyrosine intermediate" evidence="5">
    <location>
        <position position="328"/>
    </location>
</feature>
<comment type="caution">
    <text evidence="9">The sequence shown here is derived from an EMBL/GenBank/DDBJ whole genome shotgun (WGS) entry which is preliminary data.</text>
</comment>
<dbReference type="RefSeq" id="WP_218994479.1">
    <property type="nucleotide sequence ID" value="NZ_JAHVXU010000001.1"/>
</dbReference>
<dbReference type="SMART" id="SM00493">
    <property type="entry name" value="TOPRIM"/>
    <property type="match status" value="1"/>
</dbReference>
<dbReference type="InterPro" id="IPR003602">
    <property type="entry name" value="Topo_IA_DNA-bd_dom"/>
</dbReference>
<feature type="binding site" evidence="5">
    <location>
        <position position="103"/>
    </location>
    <ligand>
        <name>Mg(2+)</name>
        <dbReference type="ChEBI" id="CHEBI:18420"/>
        <label>1</label>
        <note>catalytic</note>
    </ligand>
</feature>
<name>A0ABS6V9U5_9GAMM</name>
<feature type="binding site" evidence="5">
    <location>
        <position position="105"/>
    </location>
    <ligand>
        <name>Mg(2+)</name>
        <dbReference type="ChEBI" id="CHEBI:18420"/>
        <label>2</label>
    </ligand>
</feature>
<evidence type="ECO:0000313" key="10">
    <source>
        <dbReference type="Proteomes" id="UP001197236"/>
    </source>
</evidence>
<keyword evidence="10" id="KW-1185">Reference proteome</keyword>
<dbReference type="SMART" id="SM00436">
    <property type="entry name" value="TOP1Bc"/>
    <property type="match status" value="1"/>
</dbReference>
<dbReference type="InterPro" id="IPR034144">
    <property type="entry name" value="TOPRIM_TopoIII"/>
</dbReference>
<dbReference type="Proteomes" id="UP001197236">
    <property type="component" value="Unassembled WGS sequence"/>
</dbReference>
<organism evidence="9 10">
    <name type="scientific">Pantoea allii</name>
    <dbReference type="NCBI Taxonomy" id="574096"/>
    <lineage>
        <taxon>Bacteria</taxon>
        <taxon>Pseudomonadati</taxon>
        <taxon>Pseudomonadota</taxon>
        <taxon>Gammaproteobacteria</taxon>
        <taxon>Enterobacterales</taxon>
        <taxon>Erwiniaceae</taxon>
        <taxon>Pantoea</taxon>
    </lineage>
</organism>
<dbReference type="InterPro" id="IPR005738">
    <property type="entry name" value="TopoIII"/>
</dbReference>
<evidence type="ECO:0000256" key="3">
    <source>
        <dbReference type="ARBA" id="ARBA00022723"/>
    </source>
</evidence>
<comment type="catalytic activity">
    <reaction evidence="1 5">
        <text>ATP-independent breakage of single-stranded DNA, followed by passage and rejoining.</text>
        <dbReference type="EC" id="5.6.2.1"/>
    </reaction>
</comment>
<keyword evidence="5" id="KW-0799">Topoisomerase</keyword>
<feature type="site" description="Interaction with DNA" evidence="5">
    <location>
        <position position="330"/>
    </location>
</feature>
<dbReference type="InterPro" id="IPR013497">
    <property type="entry name" value="Topo_IA_cen"/>
</dbReference>
<evidence type="ECO:0000256" key="1">
    <source>
        <dbReference type="ARBA" id="ARBA00000213"/>
    </source>
</evidence>
<feature type="site" description="Interaction with DNA" evidence="5">
    <location>
        <position position="185"/>
    </location>
</feature>
<feature type="domain" description="Toprim" evidence="7">
    <location>
        <begin position="1"/>
        <end position="134"/>
    </location>
</feature>
<dbReference type="Pfam" id="PF01751">
    <property type="entry name" value="Toprim"/>
    <property type="match status" value="1"/>
</dbReference>
<evidence type="ECO:0000256" key="6">
    <source>
        <dbReference type="SAM" id="MobiDB-lite"/>
    </source>
</evidence>
<dbReference type="PANTHER" id="PTHR11390">
    <property type="entry name" value="PROKARYOTIC DNA TOPOISOMERASE"/>
    <property type="match status" value="1"/>
</dbReference>
<comment type="function">
    <text evidence="5">Releases the supercoiling and torsional tension of DNA, which is introduced during the DNA replication and transcription, by transiently cleaving and rejoining one strand of the DNA duplex. Introduces a single-strand break via transesterification at a target site in duplex DNA. The scissile phosphodiester is attacked by the catalytic tyrosine of the enzyme, resulting in the formation of a DNA-(5'-phosphotyrosyl)-enzyme intermediate and the expulsion of a 3'-OH DNA strand. The free DNA strand then undergoes passage around the unbroken strand, thus removing DNA supercoils. Finally, in the religation step, the DNA 3'-OH attacks the covalent intermediate to expel the active-site tyrosine and restore the DNA phosphodiester backbone.</text>
</comment>
<dbReference type="CDD" id="cd00186">
    <property type="entry name" value="TOP1Ac"/>
    <property type="match status" value="1"/>
</dbReference>
<dbReference type="HAMAP" id="MF_00953">
    <property type="entry name" value="Topoisom_3_prok"/>
    <property type="match status" value="1"/>
</dbReference>
<reference evidence="9 10" key="1">
    <citation type="submission" date="2021-07" db="EMBL/GenBank/DDBJ databases">
        <title>A novel phosphonate cluster across the Pantoea species complex is important for pathogenicity in onion.</title>
        <authorList>
            <person name="Zhao M."/>
            <person name="Stice S."/>
            <person name="Shin G.Y."/>
            <person name="Coutinho T."/>
            <person name="Gitaitis R."/>
            <person name="Kvitko B."/>
            <person name="Dutta B."/>
        </authorList>
    </citation>
    <scope>NUCLEOTIDE SEQUENCE [LARGE SCALE GENOMIC DNA]</scope>
    <source>
        <strain evidence="9 10">BD 382</strain>
    </source>
</reference>
<keyword evidence="3 5" id="KW-0479">Metal-binding</keyword>
<sequence>MRLFIAEKPSLGRAIADVLPKPHRRGDGFIACGNDQIVTWCVGHLLEQAQPDVYDSRYARWSLADLPIIPEKWRLQPRHSVAKQLKVVEGLLAQADEVVHAGDPDREGQLLVDEVLDYLQLPAEKRSKVQRCLINDLNPQAVERAINRLRENREFIPLCVSALARARADWLYGINMTRAWTLLGRNAGYDGVLSVGRVQTPVLGLVVRRDEEIANFVPKDYFEVKAHIVTPDESRFTASWVPSEACEPWQDEEGRLLKRSLAEHVVARISGQPAIVTAYNDKRENEIAPLPFSLSTLQIEAAKRFGLSAQAVLDVCQRLYETHKLITYPRSDSRYLPDEHFAGRHAVLNAIQAHQPDLTPPAEFDADRKNRCWDDKKVDAHHAIIPTARASAVRLNENEQQVYGLVARQYLMQFCPDAVFRKCTIDLDIAGGKFVAKARFLAEAGWRALLGGKERDEENDGTPLPVVAKDDELLCERGEVLAKQTQPPRHFTDATLLSAMTGIARFVQDKELKKVLRATDGLGTEATRAGIIELLFRRSFLHKKGRYIHSTDAGKALIHSLPDLAARPDMTAQWESTLTRISEKACRYDEFMQPLVQTLSGLIQQARQQPSGQAFRGLPSTGQKRPQRKARRKTKETE</sequence>
<feature type="region of interest" description="Disordered" evidence="6">
    <location>
        <begin position="606"/>
        <end position="638"/>
    </location>
</feature>
<dbReference type="InterPro" id="IPR006171">
    <property type="entry name" value="TOPRIM_dom"/>
</dbReference>
<dbReference type="PROSITE" id="PS00396">
    <property type="entry name" value="TOPO_IA_1"/>
    <property type="match status" value="1"/>
</dbReference>
<dbReference type="Pfam" id="PF01131">
    <property type="entry name" value="Topoisom_bac"/>
    <property type="match status" value="1"/>
</dbReference>
<feature type="site" description="Interaction with DNA" evidence="5">
    <location>
        <position position="170"/>
    </location>
</feature>
<keyword evidence="5" id="KW-0238">DNA-binding</keyword>
<dbReference type="PROSITE" id="PS52039">
    <property type="entry name" value="TOPO_IA_2"/>
    <property type="match status" value="1"/>
</dbReference>
<feature type="compositionally biased region" description="Basic residues" evidence="6">
    <location>
        <begin position="625"/>
        <end position="638"/>
    </location>
</feature>
<dbReference type="InterPro" id="IPR023406">
    <property type="entry name" value="Topo_IA_AS"/>
</dbReference>
<evidence type="ECO:0000259" key="8">
    <source>
        <dbReference type="PROSITE" id="PS52039"/>
    </source>
</evidence>
<dbReference type="NCBIfam" id="TIGR01056">
    <property type="entry name" value="topB"/>
    <property type="match status" value="1"/>
</dbReference>
<evidence type="ECO:0000259" key="7">
    <source>
        <dbReference type="PROSITE" id="PS50880"/>
    </source>
</evidence>
<evidence type="ECO:0000256" key="2">
    <source>
        <dbReference type="ARBA" id="ARBA00009446"/>
    </source>
</evidence>
<dbReference type="InterPro" id="IPR000380">
    <property type="entry name" value="Topo_IA"/>
</dbReference>
<dbReference type="EC" id="5.6.2.1" evidence="5"/>
<dbReference type="InterPro" id="IPR003601">
    <property type="entry name" value="Topo_IA_2"/>
</dbReference>
<proteinExistence type="inferred from homology"/>
<dbReference type="EMBL" id="JAHVXZ010000001">
    <property type="protein sequence ID" value="MBW1255855.1"/>
    <property type="molecule type" value="Genomic_DNA"/>
</dbReference>
<gene>
    <name evidence="5" type="primary">topB</name>
    <name evidence="9" type="ORF">KYI95_01310</name>
</gene>
<accession>A0ABS6V9U5</accession>